<evidence type="ECO:0000256" key="1">
    <source>
        <dbReference type="SAM" id="MobiDB-lite"/>
    </source>
</evidence>
<evidence type="ECO:0000313" key="3">
    <source>
        <dbReference type="Proteomes" id="UP001321486"/>
    </source>
</evidence>
<keyword evidence="3" id="KW-1185">Reference proteome</keyword>
<accession>A0ABN6XVC0</accession>
<dbReference type="EMBL" id="AP027732">
    <property type="protein sequence ID" value="BDZ48967.1"/>
    <property type="molecule type" value="Genomic_DNA"/>
</dbReference>
<feature type="compositionally biased region" description="Pro residues" evidence="1">
    <location>
        <begin position="54"/>
        <end position="64"/>
    </location>
</feature>
<dbReference type="RefSeq" id="WP_286345856.1">
    <property type="nucleotide sequence ID" value="NZ_AP027732.1"/>
</dbReference>
<gene>
    <name evidence="2" type="ORF">GCM10025867_12080</name>
</gene>
<organism evidence="2 3">
    <name type="scientific">Frondihabitans sucicola</name>
    <dbReference type="NCBI Taxonomy" id="1268041"/>
    <lineage>
        <taxon>Bacteria</taxon>
        <taxon>Bacillati</taxon>
        <taxon>Actinomycetota</taxon>
        <taxon>Actinomycetes</taxon>
        <taxon>Micrococcales</taxon>
        <taxon>Microbacteriaceae</taxon>
        <taxon>Frondihabitans</taxon>
    </lineage>
</organism>
<feature type="compositionally biased region" description="Low complexity" evidence="1">
    <location>
        <begin position="23"/>
        <end position="53"/>
    </location>
</feature>
<name>A0ABN6XVC0_9MICO</name>
<protein>
    <submittedName>
        <fullName evidence="2">Uncharacterized protein</fullName>
    </submittedName>
</protein>
<feature type="region of interest" description="Disordered" evidence="1">
    <location>
        <begin position="23"/>
        <end position="79"/>
    </location>
</feature>
<evidence type="ECO:0000313" key="2">
    <source>
        <dbReference type="EMBL" id="BDZ48967.1"/>
    </source>
</evidence>
<proteinExistence type="predicted"/>
<reference evidence="3" key="1">
    <citation type="journal article" date="2019" name="Int. J. Syst. Evol. Microbiol.">
        <title>The Global Catalogue of Microorganisms (GCM) 10K type strain sequencing project: providing services to taxonomists for standard genome sequencing and annotation.</title>
        <authorList>
            <consortium name="The Broad Institute Genomics Platform"/>
            <consortium name="The Broad Institute Genome Sequencing Center for Infectious Disease"/>
            <person name="Wu L."/>
            <person name="Ma J."/>
        </authorList>
    </citation>
    <scope>NUCLEOTIDE SEQUENCE [LARGE SCALE GENOMIC DNA]</scope>
    <source>
        <strain evidence="3">NBRC 108728</strain>
    </source>
</reference>
<sequence length="260" mass="27812">MIILSIGAIVVVGLILSRVARSGRSGSRGVSGDAGAAPQKTRAQAPSAPADAPARPPAAQPAPPSAAAAVNTPSALDPADPSWAEARRLRRLLLARQVPATLSLWEIVPEEGEVFFYDLEALYERYYGQNATYEKAGTFLLGNPAFILAGLAVTGLANASRRRAAEQQAASQWRDRQRVRVVVSNHRLILFLGGKWLSYHYKAMNAVYPEVTERTLVSGFASIAPLRLSGPDAPILAVMTVFATYGLEGLSEHPSLRALD</sequence>
<dbReference type="Proteomes" id="UP001321486">
    <property type="component" value="Chromosome"/>
</dbReference>